<comment type="caution">
    <text evidence="2">The sequence shown here is derived from an EMBL/GenBank/DDBJ whole genome shotgun (WGS) entry which is preliminary data.</text>
</comment>
<dbReference type="EMBL" id="CAMXCT030000060">
    <property type="protein sequence ID" value="CAL4760541.1"/>
    <property type="molecule type" value="Genomic_DNA"/>
</dbReference>
<evidence type="ECO:0000313" key="3">
    <source>
        <dbReference type="EMBL" id="CAL4760541.1"/>
    </source>
</evidence>
<keyword evidence="4" id="KW-1185">Reference proteome</keyword>
<feature type="region of interest" description="Disordered" evidence="1">
    <location>
        <begin position="650"/>
        <end position="688"/>
    </location>
</feature>
<dbReference type="EMBL" id="CAMXCT010000060">
    <property type="protein sequence ID" value="CAI3973229.1"/>
    <property type="molecule type" value="Genomic_DNA"/>
</dbReference>
<evidence type="ECO:0000313" key="4">
    <source>
        <dbReference type="Proteomes" id="UP001152797"/>
    </source>
</evidence>
<evidence type="ECO:0000256" key="1">
    <source>
        <dbReference type="SAM" id="MobiDB-lite"/>
    </source>
</evidence>
<gene>
    <name evidence="2" type="ORF">C1SCF055_LOCUS1750</name>
</gene>
<feature type="region of interest" description="Disordered" evidence="1">
    <location>
        <begin position="700"/>
        <end position="732"/>
    </location>
</feature>
<reference evidence="3 4" key="2">
    <citation type="submission" date="2024-05" db="EMBL/GenBank/DDBJ databases">
        <authorList>
            <person name="Chen Y."/>
            <person name="Shah S."/>
            <person name="Dougan E. K."/>
            <person name="Thang M."/>
            <person name="Chan C."/>
        </authorList>
    </citation>
    <scope>NUCLEOTIDE SEQUENCE [LARGE SCALE GENOMIC DNA]</scope>
</reference>
<proteinExistence type="predicted"/>
<feature type="compositionally biased region" description="Low complexity" evidence="1">
    <location>
        <begin position="650"/>
        <end position="660"/>
    </location>
</feature>
<sequence>DVVEVLQLKGAYLVPSQCRICHGMQLKVWIDDMELSDDPFKPIFKVLDKLFQHEEEVELPERCQEFFEKFNRERGEVQAYLVRHQTMWQKLKVKAMCNGDLTVDKALTQMFGGDSKPNAKDSVLKDGIHYLDNTDYDPEVEDGTHYGDEVYYYQDDEYFDHDYDDYIHEVECAGEADEDVPPELDEASFVVEVPVTLFLDGVDVLTQHPQLRHRANQLGNQLQAAARPNMDHDPRAAGWAIMDCGAMRAVCGEAAWNKIVDYLSLRNMEPEIDRENKDFRFWRWSNGALTFFGSNRPSLQYILNIFDELEDVMNFEDLNSKEVDHETFVDSIITDEVSDFDPDLEVELDEEQADEFVVVTTSKCQQHERKLKFWEVYVGEGNWSKFMQRAYDDDVEVRQFSLPNWNFENAEQKAAFRQNVDIRNNGKRLVYDTTFERVCEAVNLRCKCMHGHVQIMGRGAVLKKMQNYEPELAQHRGQAELMTLEVVEKSTEEIQYLEQNKELVKIGGPKVLTSVASLHRQLGHPSRSKVVLAVKTRHLPNEFVQVARRYKCPTCLGRAQPKNVGVARFDKSPHFHHSVAIDTFYIEWDGKKRAVFTIMDELSRYEVNMEIKEEIAEMEIALFEPTSAKTFWFPAILRLDASGPHQVAVEAETETTTSSTIPDPKMDPKMSSALQNDPEVQPERKKAKLPQPLRDFWVDYDDSEKSESEAKTTDKTALDEMVENRDKDLDDHTEKMTEAQRALKKAFEKQHPGALVIFHMNKPDDLMDRLLLDDFRKNQRLHKNLLLFDTKVMVQAYELEFVVVIKFTHVLAANLAAAEEPGILADQVAQTEVLETHNEGQQSDPSPRWRASTDCQRFTAGEIAHLIEAGWEVWSDAEVNRLPQQFIDSLEPSIDDYLPRCEIEGTLTFLWSQSVLMNGMESVDSIELPYYKLLKTPCYWEYLLRRHLLHLASTADIFPWPEGSFYLSGLCQCKGMQHC</sequence>
<dbReference type="EMBL" id="CAMXCT020000060">
    <property type="protein sequence ID" value="CAL1126604.1"/>
    <property type="molecule type" value="Genomic_DNA"/>
</dbReference>
<protein>
    <submittedName>
        <fullName evidence="2">Uncharacterized protein</fullName>
    </submittedName>
</protein>
<feature type="non-terminal residue" evidence="2">
    <location>
        <position position="979"/>
    </location>
</feature>
<dbReference type="Proteomes" id="UP001152797">
    <property type="component" value="Unassembled WGS sequence"/>
</dbReference>
<feature type="compositionally biased region" description="Basic and acidic residues" evidence="1">
    <location>
        <begin position="703"/>
        <end position="732"/>
    </location>
</feature>
<dbReference type="AlphaFoldDB" id="A0A9P1BH29"/>
<name>A0A9P1BH29_9DINO</name>
<reference evidence="2" key="1">
    <citation type="submission" date="2022-10" db="EMBL/GenBank/DDBJ databases">
        <authorList>
            <person name="Chen Y."/>
            <person name="Dougan E. K."/>
            <person name="Chan C."/>
            <person name="Rhodes N."/>
            <person name="Thang M."/>
        </authorList>
    </citation>
    <scope>NUCLEOTIDE SEQUENCE</scope>
</reference>
<feature type="non-terminal residue" evidence="2">
    <location>
        <position position="1"/>
    </location>
</feature>
<accession>A0A9P1BH29</accession>
<organism evidence="2">
    <name type="scientific">Cladocopium goreaui</name>
    <dbReference type="NCBI Taxonomy" id="2562237"/>
    <lineage>
        <taxon>Eukaryota</taxon>
        <taxon>Sar</taxon>
        <taxon>Alveolata</taxon>
        <taxon>Dinophyceae</taxon>
        <taxon>Suessiales</taxon>
        <taxon>Symbiodiniaceae</taxon>
        <taxon>Cladocopium</taxon>
    </lineage>
</organism>
<evidence type="ECO:0000313" key="2">
    <source>
        <dbReference type="EMBL" id="CAI3973229.1"/>
    </source>
</evidence>